<evidence type="ECO:0000259" key="1">
    <source>
        <dbReference type="PROSITE" id="PS51782"/>
    </source>
</evidence>
<dbReference type="InterPro" id="IPR036779">
    <property type="entry name" value="LysM_dom_sf"/>
</dbReference>
<accession>H5Y5X9</accession>
<sequence>MGDNRNGCQKNQLYTVQAWDTLFLIARRFGVTVQQIRDVNPQIINPNLIYIGQVICIPTVPFSWRN</sequence>
<proteinExistence type="predicted"/>
<reference evidence="2 3" key="1">
    <citation type="submission" date="2011-11" db="EMBL/GenBank/DDBJ databases">
        <title>The Noncontiguous Finished genome of Desulfosporosinus youngiae DSM 17734.</title>
        <authorList>
            <consortium name="US DOE Joint Genome Institute (JGI-PGF)"/>
            <person name="Lucas S."/>
            <person name="Han J."/>
            <person name="Lapidus A."/>
            <person name="Cheng J.-F."/>
            <person name="Goodwin L."/>
            <person name="Pitluck S."/>
            <person name="Peters L."/>
            <person name="Ovchinnikova G."/>
            <person name="Lu M."/>
            <person name="Land M.L."/>
            <person name="Hauser L."/>
            <person name="Pester M."/>
            <person name="Spring S."/>
            <person name="Ollivier B."/>
            <person name="Rattei T."/>
            <person name="Klenk H.-P."/>
            <person name="Wagner M."/>
            <person name="Loy A."/>
            <person name="Woyke T.J."/>
        </authorList>
    </citation>
    <scope>NUCLEOTIDE SEQUENCE [LARGE SCALE GENOMIC DNA]</scope>
    <source>
        <strain evidence="2 3">DSM 17734</strain>
    </source>
</reference>
<name>H5Y5X9_9FIRM</name>
<dbReference type="RefSeq" id="WP_007785558.1">
    <property type="nucleotide sequence ID" value="NZ_CM001441.1"/>
</dbReference>
<dbReference type="PANTHER" id="PTHR33734">
    <property type="entry name" value="LYSM DOMAIN-CONTAINING GPI-ANCHORED PROTEIN 2"/>
    <property type="match status" value="1"/>
</dbReference>
<dbReference type="GO" id="GO:0008932">
    <property type="term" value="F:lytic endotransglycosylase activity"/>
    <property type="evidence" value="ECO:0007669"/>
    <property type="project" value="TreeGrafter"/>
</dbReference>
<evidence type="ECO:0000313" key="2">
    <source>
        <dbReference type="EMBL" id="EHQ90918.1"/>
    </source>
</evidence>
<dbReference type="Pfam" id="PF01476">
    <property type="entry name" value="LysM"/>
    <property type="match status" value="1"/>
</dbReference>
<protein>
    <submittedName>
        <fullName evidence="2">LysM domain-containing protein</fullName>
    </submittedName>
</protein>
<feature type="domain" description="LysM" evidence="1">
    <location>
        <begin position="12"/>
        <end position="57"/>
    </location>
</feature>
<dbReference type="AlphaFoldDB" id="H5Y5X9"/>
<dbReference type="STRING" id="768710.DesyoDRAFT_3945"/>
<dbReference type="SUPFAM" id="SSF54106">
    <property type="entry name" value="LysM domain"/>
    <property type="match status" value="1"/>
</dbReference>
<dbReference type="Proteomes" id="UP000005104">
    <property type="component" value="Chromosome"/>
</dbReference>
<dbReference type="SMART" id="SM00257">
    <property type="entry name" value="LysM"/>
    <property type="match status" value="1"/>
</dbReference>
<evidence type="ECO:0000313" key="3">
    <source>
        <dbReference type="Proteomes" id="UP000005104"/>
    </source>
</evidence>
<keyword evidence="3" id="KW-1185">Reference proteome</keyword>
<dbReference type="InterPro" id="IPR018392">
    <property type="entry name" value="LysM"/>
</dbReference>
<organism evidence="2 3">
    <name type="scientific">Desulfosporosinus youngiae DSM 17734</name>
    <dbReference type="NCBI Taxonomy" id="768710"/>
    <lineage>
        <taxon>Bacteria</taxon>
        <taxon>Bacillati</taxon>
        <taxon>Bacillota</taxon>
        <taxon>Clostridia</taxon>
        <taxon>Eubacteriales</taxon>
        <taxon>Desulfitobacteriaceae</taxon>
        <taxon>Desulfosporosinus</taxon>
    </lineage>
</organism>
<dbReference type="CDD" id="cd00118">
    <property type="entry name" value="LysM"/>
    <property type="match status" value="1"/>
</dbReference>
<dbReference type="HOGENOM" id="CLU_2824163_0_0_9"/>
<gene>
    <name evidence="2" type="ORF">DesyoDRAFT_3945</name>
</gene>
<dbReference type="eggNOG" id="COG1388">
    <property type="taxonomic scope" value="Bacteria"/>
</dbReference>
<dbReference type="PANTHER" id="PTHR33734:SF22">
    <property type="entry name" value="MEMBRANE-BOUND LYTIC MUREIN TRANSGLYCOSYLASE D"/>
    <property type="match status" value="1"/>
</dbReference>
<dbReference type="Gene3D" id="3.10.350.10">
    <property type="entry name" value="LysM domain"/>
    <property type="match status" value="1"/>
</dbReference>
<dbReference type="PROSITE" id="PS51782">
    <property type="entry name" value="LYSM"/>
    <property type="match status" value="1"/>
</dbReference>
<dbReference type="EMBL" id="CM001441">
    <property type="protein sequence ID" value="EHQ90918.1"/>
    <property type="molecule type" value="Genomic_DNA"/>
</dbReference>